<feature type="transmembrane region" description="Helical" evidence="8">
    <location>
        <begin position="111"/>
        <end position="126"/>
    </location>
</feature>
<evidence type="ECO:0000313" key="10">
    <source>
        <dbReference type="EMBL" id="GAA3779983.1"/>
    </source>
</evidence>
<keyword evidence="5 8" id="KW-1133">Transmembrane helix</keyword>
<evidence type="ECO:0000256" key="3">
    <source>
        <dbReference type="ARBA" id="ARBA00022692"/>
    </source>
</evidence>
<organism evidence="10 11">
    <name type="scientific">Corallibacter vietnamensis</name>
    <dbReference type="NCBI Taxonomy" id="904130"/>
    <lineage>
        <taxon>Bacteria</taxon>
        <taxon>Pseudomonadati</taxon>
        <taxon>Bacteroidota</taxon>
        <taxon>Flavobacteriia</taxon>
        <taxon>Flavobacteriales</taxon>
        <taxon>Flavobacteriaceae</taxon>
        <taxon>Corallibacter</taxon>
    </lineage>
</organism>
<feature type="transmembrane region" description="Helical" evidence="8">
    <location>
        <begin position="6"/>
        <end position="23"/>
    </location>
</feature>
<sequence>MKAYTYLLVDLACISIPLIASFYKKHAFYKDWKPFIKANLIIALLFLIWDALFVQKGIWGFNNTYLTGFYITNLPIEEILFFICIPFSCVFTYFSTIYLIKNNPLKNIQRYITLIVLLILLFTAIINYNKLYTSVTFFVTSAYLSIHLLKKTDLSYHYLSYILVLPFFFISNGILTGSFIVAPIVWYNDAENLGIRLGNIPIEDSIYGLLLIISNIDLYRYFKQKSHS</sequence>
<protein>
    <recommendedName>
        <fullName evidence="9">Lycopene cyclase domain-containing protein</fullName>
    </recommendedName>
</protein>
<dbReference type="InterPro" id="IPR017825">
    <property type="entry name" value="Lycopene_cyclase_dom"/>
</dbReference>
<dbReference type="NCBIfam" id="TIGR03462">
    <property type="entry name" value="CarR_dom_SF"/>
    <property type="match status" value="1"/>
</dbReference>
<keyword evidence="3 8" id="KW-0812">Transmembrane</keyword>
<evidence type="ECO:0000256" key="7">
    <source>
        <dbReference type="ARBA" id="ARBA00023235"/>
    </source>
</evidence>
<reference evidence="11" key="1">
    <citation type="journal article" date="2019" name="Int. J. Syst. Evol. Microbiol.">
        <title>The Global Catalogue of Microorganisms (GCM) 10K type strain sequencing project: providing services to taxonomists for standard genome sequencing and annotation.</title>
        <authorList>
            <consortium name="The Broad Institute Genomics Platform"/>
            <consortium name="The Broad Institute Genome Sequencing Center for Infectious Disease"/>
            <person name="Wu L."/>
            <person name="Ma J."/>
        </authorList>
    </citation>
    <scope>NUCLEOTIDE SEQUENCE [LARGE SCALE GENOMIC DNA]</scope>
    <source>
        <strain evidence="11">JCM 17525</strain>
    </source>
</reference>
<evidence type="ECO:0000256" key="8">
    <source>
        <dbReference type="SAM" id="Phobius"/>
    </source>
</evidence>
<feature type="domain" description="Lycopene cyclase" evidence="9">
    <location>
        <begin position="129"/>
        <end position="222"/>
    </location>
</feature>
<comment type="caution">
    <text evidence="10">The sequence shown here is derived from an EMBL/GenBank/DDBJ whole genome shotgun (WGS) entry which is preliminary data.</text>
</comment>
<accession>A0ABP7H6P1</accession>
<evidence type="ECO:0000313" key="11">
    <source>
        <dbReference type="Proteomes" id="UP001501456"/>
    </source>
</evidence>
<proteinExistence type="predicted"/>
<keyword evidence="4" id="KW-0125">Carotenoid biosynthesis</keyword>
<keyword evidence="7" id="KW-0413">Isomerase</keyword>
<keyword evidence="6 8" id="KW-0472">Membrane</keyword>
<feature type="transmembrane region" description="Helical" evidence="8">
    <location>
        <begin position="79"/>
        <end position="99"/>
    </location>
</feature>
<feature type="transmembrane region" description="Helical" evidence="8">
    <location>
        <begin position="132"/>
        <end position="149"/>
    </location>
</feature>
<keyword evidence="11" id="KW-1185">Reference proteome</keyword>
<evidence type="ECO:0000256" key="4">
    <source>
        <dbReference type="ARBA" id="ARBA00022746"/>
    </source>
</evidence>
<dbReference type="Pfam" id="PF18916">
    <property type="entry name" value="Lycopene_cyc"/>
    <property type="match status" value="2"/>
</dbReference>
<comment type="subcellular location">
    <subcellularLocation>
        <location evidence="1">Membrane</location>
        <topology evidence="1">Multi-pass membrane protein</topology>
    </subcellularLocation>
</comment>
<feature type="domain" description="Lycopene cyclase" evidence="9">
    <location>
        <begin position="4"/>
        <end position="93"/>
    </location>
</feature>
<dbReference type="RefSeq" id="WP_344727919.1">
    <property type="nucleotide sequence ID" value="NZ_BAABBI010000001.1"/>
</dbReference>
<gene>
    <name evidence="10" type="ORF">GCM10022271_10330</name>
</gene>
<feature type="transmembrane region" description="Helical" evidence="8">
    <location>
        <begin position="161"/>
        <end position="186"/>
    </location>
</feature>
<evidence type="ECO:0000256" key="5">
    <source>
        <dbReference type="ARBA" id="ARBA00022989"/>
    </source>
</evidence>
<feature type="transmembrane region" description="Helical" evidence="8">
    <location>
        <begin position="35"/>
        <end position="59"/>
    </location>
</feature>
<evidence type="ECO:0000256" key="1">
    <source>
        <dbReference type="ARBA" id="ARBA00004141"/>
    </source>
</evidence>
<evidence type="ECO:0000259" key="9">
    <source>
        <dbReference type="Pfam" id="PF18916"/>
    </source>
</evidence>
<comment type="pathway">
    <text evidence="2">Carotenoid biosynthesis.</text>
</comment>
<evidence type="ECO:0000256" key="2">
    <source>
        <dbReference type="ARBA" id="ARBA00004829"/>
    </source>
</evidence>
<dbReference type="EMBL" id="BAABBI010000001">
    <property type="protein sequence ID" value="GAA3779983.1"/>
    <property type="molecule type" value="Genomic_DNA"/>
</dbReference>
<evidence type="ECO:0000256" key="6">
    <source>
        <dbReference type="ARBA" id="ARBA00023136"/>
    </source>
</evidence>
<name>A0ABP7H6P1_9FLAO</name>
<dbReference type="Proteomes" id="UP001501456">
    <property type="component" value="Unassembled WGS sequence"/>
</dbReference>